<reference evidence="4" key="1">
    <citation type="journal article" date="2020" name="Stud. Mycol.">
        <title>101 Dothideomycetes genomes: a test case for predicting lifestyles and emergence of pathogens.</title>
        <authorList>
            <person name="Haridas S."/>
            <person name="Albert R."/>
            <person name="Binder M."/>
            <person name="Bloem J."/>
            <person name="Labutti K."/>
            <person name="Salamov A."/>
            <person name="Andreopoulos B."/>
            <person name="Baker S."/>
            <person name="Barry K."/>
            <person name="Bills G."/>
            <person name="Bluhm B."/>
            <person name="Cannon C."/>
            <person name="Castanera R."/>
            <person name="Culley D."/>
            <person name="Daum C."/>
            <person name="Ezra D."/>
            <person name="Gonzalez J."/>
            <person name="Henrissat B."/>
            <person name="Kuo A."/>
            <person name="Liang C."/>
            <person name="Lipzen A."/>
            <person name="Lutzoni F."/>
            <person name="Magnuson J."/>
            <person name="Mondo S."/>
            <person name="Nolan M."/>
            <person name="Ohm R."/>
            <person name="Pangilinan J."/>
            <person name="Park H.-J."/>
            <person name="Ramirez L."/>
            <person name="Alfaro M."/>
            <person name="Sun H."/>
            <person name="Tritt A."/>
            <person name="Yoshinaga Y."/>
            <person name="Zwiers L.-H."/>
            <person name="Turgeon B."/>
            <person name="Goodwin S."/>
            <person name="Spatafora J."/>
            <person name="Crous P."/>
            <person name="Grigoriev I."/>
        </authorList>
    </citation>
    <scope>NUCLEOTIDE SEQUENCE</scope>
    <source>
        <strain evidence="4">CBS 115976</strain>
    </source>
</reference>
<feature type="region of interest" description="Disordered" evidence="1">
    <location>
        <begin position="351"/>
        <end position="430"/>
    </location>
</feature>
<evidence type="ECO:0000313" key="5">
    <source>
        <dbReference type="Proteomes" id="UP000799302"/>
    </source>
</evidence>
<keyword evidence="5" id="KW-1185">Reference proteome</keyword>
<keyword evidence="3" id="KW-0732">Signal</keyword>
<dbReference type="InterPro" id="IPR036028">
    <property type="entry name" value="SH3-like_dom_sf"/>
</dbReference>
<dbReference type="SUPFAM" id="SSF50044">
    <property type="entry name" value="SH3-domain"/>
    <property type="match status" value="1"/>
</dbReference>
<sequence length="562" mass="58707">MAPCSKPTPSPRSDRAKSSSSSASWFSFALLAALPSAMAQQCVSLSGSTVCPAFNQSSVSTNTQLRGLYPFLAFVSDVKSFDSQLQSYISTGYSQQKYQDLLGCSSVNLTNTTNLYARYTTTYICNAIVQNSVTPCGLSGASTKPMCADSCASFATSEETIASTPSLCGSATANALNQIRADFTTCALPPDSLTANCIHGAQNEPDNCGFSGNTPSLCAYCAASSPNATDSCCIYSQSETRCQGVHLPVTTTMGNFLPSATGNATASHNNDHHGLSGGAIAGIVIGSIIGALLLIALIAFLLTRKRRGSVRSPSIFNQPSPTRGRPGMAYASPAQQRDIDLPQGARVHQMTALEGSSSTGDAGSPLAGGYLGSSSNFDNTPESQRSGLGVVGGAPKRGGSLSRDHNDLSSSSPNYGSSPEGPGSGQSEQMSHFKDYYSSDDIHPGDSVATLWAYQPRAGDEWELERGDMLKVVGIWDDGWATGYKLNSRAEDYEGSRNVNRDSGLSAGSRRDQQAEVGEGDIKAFPLVCVCLPQHWRKTIEGDAVQAEMGSGSGGHSPGGSP</sequence>
<feature type="compositionally biased region" description="Low complexity" evidence="1">
    <location>
        <begin position="409"/>
        <end position="427"/>
    </location>
</feature>
<accession>A0A6A6U760</accession>
<name>A0A6A6U760_9PEZI</name>
<feature type="transmembrane region" description="Helical" evidence="2">
    <location>
        <begin position="279"/>
        <end position="302"/>
    </location>
</feature>
<feature type="compositionally biased region" description="Polar residues" evidence="1">
    <location>
        <begin position="311"/>
        <end position="321"/>
    </location>
</feature>
<dbReference type="AlphaFoldDB" id="A0A6A6U760"/>
<evidence type="ECO:0000256" key="2">
    <source>
        <dbReference type="SAM" id="Phobius"/>
    </source>
</evidence>
<gene>
    <name evidence="4" type="ORF">BT63DRAFT_375325</name>
</gene>
<feature type="signal peptide" evidence="3">
    <location>
        <begin position="1"/>
        <end position="39"/>
    </location>
</feature>
<dbReference type="OrthoDB" id="2163411at2759"/>
<dbReference type="EMBL" id="MU004237">
    <property type="protein sequence ID" value="KAF2668012.1"/>
    <property type="molecule type" value="Genomic_DNA"/>
</dbReference>
<keyword evidence="2" id="KW-1133">Transmembrane helix</keyword>
<keyword evidence="2" id="KW-0472">Membrane</keyword>
<protein>
    <recommendedName>
        <fullName evidence="6">SH3 domain-containing protein</fullName>
    </recommendedName>
</protein>
<evidence type="ECO:0000256" key="1">
    <source>
        <dbReference type="SAM" id="MobiDB-lite"/>
    </source>
</evidence>
<feature type="compositionally biased region" description="Polar residues" evidence="1">
    <location>
        <begin position="372"/>
        <end position="386"/>
    </location>
</feature>
<dbReference type="Proteomes" id="UP000799302">
    <property type="component" value="Unassembled WGS sequence"/>
</dbReference>
<evidence type="ECO:0008006" key="6">
    <source>
        <dbReference type="Google" id="ProtNLM"/>
    </source>
</evidence>
<feature type="region of interest" description="Disordered" evidence="1">
    <location>
        <begin position="310"/>
        <end position="334"/>
    </location>
</feature>
<feature type="chain" id="PRO_5025470342" description="SH3 domain-containing protein" evidence="3">
    <location>
        <begin position="40"/>
        <end position="562"/>
    </location>
</feature>
<dbReference type="Gene3D" id="2.30.30.40">
    <property type="entry name" value="SH3 Domains"/>
    <property type="match status" value="1"/>
</dbReference>
<feature type="region of interest" description="Disordered" evidence="1">
    <location>
        <begin position="493"/>
        <end position="514"/>
    </location>
</feature>
<keyword evidence="2" id="KW-0812">Transmembrane</keyword>
<organism evidence="4 5">
    <name type="scientific">Microthyrium microscopicum</name>
    <dbReference type="NCBI Taxonomy" id="703497"/>
    <lineage>
        <taxon>Eukaryota</taxon>
        <taxon>Fungi</taxon>
        <taxon>Dikarya</taxon>
        <taxon>Ascomycota</taxon>
        <taxon>Pezizomycotina</taxon>
        <taxon>Dothideomycetes</taxon>
        <taxon>Dothideomycetes incertae sedis</taxon>
        <taxon>Microthyriales</taxon>
        <taxon>Microthyriaceae</taxon>
        <taxon>Microthyrium</taxon>
    </lineage>
</organism>
<evidence type="ECO:0000313" key="4">
    <source>
        <dbReference type="EMBL" id="KAF2668012.1"/>
    </source>
</evidence>
<evidence type="ECO:0000256" key="3">
    <source>
        <dbReference type="SAM" id="SignalP"/>
    </source>
</evidence>
<proteinExistence type="predicted"/>